<evidence type="ECO:0000256" key="1">
    <source>
        <dbReference type="ARBA" id="ARBA00023015"/>
    </source>
</evidence>
<dbReference type="eggNOG" id="ENOG502RM8S">
    <property type="taxonomic scope" value="Eukaryota"/>
</dbReference>
<dbReference type="PROSITE" id="PS51294">
    <property type="entry name" value="HTH_MYB"/>
    <property type="match status" value="1"/>
</dbReference>
<dbReference type="InterPro" id="IPR046955">
    <property type="entry name" value="PHR1-like"/>
</dbReference>
<keyword evidence="5" id="KW-1133">Transmembrane helix</keyword>
<evidence type="ECO:0000313" key="8">
    <source>
        <dbReference type="Proteomes" id="UP000006038"/>
    </source>
</evidence>
<feature type="domain" description="HTH myb-type" evidence="6">
    <location>
        <begin position="24"/>
        <end position="84"/>
    </location>
</feature>
<dbReference type="InterPro" id="IPR017930">
    <property type="entry name" value="Myb_dom"/>
</dbReference>
<evidence type="ECO:0000313" key="7">
    <source>
        <dbReference type="EnsemblPlants" id="OB03G12320.1"/>
    </source>
</evidence>
<dbReference type="EnsemblPlants" id="OB03G12320.1">
    <property type="protein sequence ID" value="OB03G12320.1"/>
    <property type="gene ID" value="OB03G12320"/>
</dbReference>
<dbReference type="HOGENOM" id="CLU_1799433_0_0_1"/>
<dbReference type="InterPro" id="IPR001005">
    <property type="entry name" value="SANT/Myb"/>
</dbReference>
<keyword evidence="1" id="KW-0805">Transcription regulation</keyword>
<dbReference type="Gene3D" id="1.10.10.60">
    <property type="entry name" value="Homeodomain-like"/>
    <property type="match status" value="1"/>
</dbReference>
<reference evidence="7" key="1">
    <citation type="journal article" date="2013" name="Nat. Commun.">
        <title>Whole-genome sequencing of Oryza brachyantha reveals mechanisms underlying Oryza genome evolution.</title>
        <authorList>
            <person name="Chen J."/>
            <person name="Huang Q."/>
            <person name="Gao D."/>
            <person name="Wang J."/>
            <person name="Lang Y."/>
            <person name="Liu T."/>
            <person name="Li B."/>
            <person name="Bai Z."/>
            <person name="Luis Goicoechea J."/>
            <person name="Liang C."/>
            <person name="Chen C."/>
            <person name="Zhang W."/>
            <person name="Sun S."/>
            <person name="Liao Y."/>
            <person name="Zhang X."/>
            <person name="Yang L."/>
            <person name="Song C."/>
            <person name="Wang M."/>
            <person name="Shi J."/>
            <person name="Liu G."/>
            <person name="Liu J."/>
            <person name="Zhou H."/>
            <person name="Zhou W."/>
            <person name="Yu Q."/>
            <person name="An N."/>
            <person name="Chen Y."/>
            <person name="Cai Q."/>
            <person name="Wang B."/>
            <person name="Liu B."/>
            <person name="Min J."/>
            <person name="Huang Y."/>
            <person name="Wu H."/>
            <person name="Li Z."/>
            <person name="Zhang Y."/>
            <person name="Yin Y."/>
            <person name="Song W."/>
            <person name="Jiang J."/>
            <person name="Jackson S.A."/>
            <person name="Wing R.A."/>
            <person name="Wang J."/>
            <person name="Chen M."/>
        </authorList>
    </citation>
    <scope>NUCLEOTIDE SEQUENCE [LARGE SCALE GENOMIC DNA]</scope>
    <source>
        <strain evidence="7">cv. IRGC 101232</strain>
    </source>
</reference>
<dbReference type="GO" id="GO:0003700">
    <property type="term" value="F:DNA-binding transcription factor activity"/>
    <property type="evidence" value="ECO:0007669"/>
    <property type="project" value="InterPro"/>
</dbReference>
<keyword evidence="2" id="KW-0238">DNA-binding</keyword>
<keyword evidence="5" id="KW-0812">Transmembrane</keyword>
<dbReference type="NCBIfam" id="TIGR01557">
    <property type="entry name" value="myb_SHAQKYF"/>
    <property type="match status" value="1"/>
</dbReference>
<dbReference type="InterPro" id="IPR009057">
    <property type="entry name" value="Homeodomain-like_sf"/>
</dbReference>
<keyword evidence="4" id="KW-0539">Nucleus</keyword>
<accession>J3LJK6</accession>
<evidence type="ECO:0000256" key="3">
    <source>
        <dbReference type="ARBA" id="ARBA00023163"/>
    </source>
</evidence>
<protein>
    <recommendedName>
        <fullName evidence="6">HTH myb-type domain-containing protein</fullName>
    </recommendedName>
</protein>
<keyword evidence="5" id="KW-0472">Membrane</keyword>
<evidence type="ECO:0000256" key="4">
    <source>
        <dbReference type="ARBA" id="ARBA00023242"/>
    </source>
</evidence>
<dbReference type="OMA" id="CINRWIR"/>
<organism evidence="7">
    <name type="scientific">Oryza brachyantha</name>
    <name type="common">malo sina</name>
    <dbReference type="NCBI Taxonomy" id="4533"/>
    <lineage>
        <taxon>Eukaryota</taxon>
        <taxon>Viridiplantae</taxon>
        <taxon>Streptophyta</taxon>
        <taxon>Embryophyta</taxon>
        <taxon>Tracheophyta</taxon>
        <taxon>Spermatophyta</taxon>
        <taxon>Magnoliopsida</taxon>
        <taxon>Liliopsida</taxon>
        <taxon>Poales</taxon>
        <taxon>Poaceae</taxon>
        <taxon>BOP clade</taxon>
        <taxon>Oryzoideae</taxon>
        <taxon>Oryzeae</taxon>
        <taxon>Oryzinae</taxon>
        <taxon>Oryza</taxon>
    </lineage>
</organism>
<dbReference type="SUPFAM" id="SSF46689">
    <property type="entry name" value="Homeodomain-like"/>
    <property type="match status" value="1"/>
</dbReference>
<dbReference type="Pfam" id="PF00249">
    <property type="entry name" value="Myb_DNA-binding"/>
    <property type="match status" value="1"/>
</dbReference>
<dbReference type="PANTHER" id="PTHR31314">
    <property type="entry name" value="MYB FAMILY TRANSCRIPTION FACTOR PHL7-LIKE"/>
    <property type="match status" value="1"/>
</dbReference>
<dbReference type="PANTHER" id="PTHR31314:SF188">
    <property type="entry name" value="TRANSCRIPTION FACTOR KAN2 ISOFORM X1-RELATED"/>
    <property type="match status" value="1"/>
</dbReference>
<evidence type="ECO:0000259" key="6">
    <source>
        <dbReference type="PROSITE" id="PS51294"/>
    </source>
</evidence>
<keyword evidence="8" id="KW-1185">Reference proteome</keyword>
<dbReference type="Proteomes" id="UP000006038">
    <property type="component" value="Chromosome 3"/>
</dbReference>
<reference evidence="7" key="2">
    <citation type="submission" date="2013-04" db="UniProtKB">
        <authorList>
            <consortium name="EnsemblPlants"/>
        </authorList>
    </citation>
    <scope>IDENTIFICATION</scope>
</reference>
<feature type="transmembrane region" description="Helical" evidence="5">
    <location>
        <begin position="107"/>
        <end position="127"/>
    </location>
</feature>
<dbReference type="GO" id="GO:0003677">
    <property type="term" value="F:DNA binding"/>
    <property type="evidence" value="ECO:0007669"/>
    <property type="project" value="UniProtKB-KW"/>
</dbReference>
<dbReference type="InterPro" id="IPR006447">
    <property type="entry name" value="Myb_dom_plants"/>
</dbReference>
<proteinExistence type="predicted"/>
<dbReference type="Gramene" id="OB03G12320.1">
    <property type="protein sequence ID" value="OB03G12320.1"/>
    <property type="gene ID" value="OB03G12320"/>
</dbReference>
<keyword evidence="3" id="KW-0804">Transcription</keyword>
<evidence type="ECO:0000256" key="5">
    <source>
        <dbReference type="SAM" id="Phobius"/>
    </source>
</evidence>
<evidence type="ECO:0000256" key="2">
    <source>
        <dbReference type="ARBA" id="ARBA00023125"/>
    </source>
</evidence>
<name>J3LJK6_ORYBR</name>
<dbReference type="AlphaFoldDB" id="J3LJK6"/>
<dbReference type="FunFam" id="1.10.10.60:FF:000002">
    <property type="entry name" value="Myb family transcription factor"/>
    <property type="match status" value="1"/>
</dbReference>
<sequence length="144" mass="16257">MTMVRAAMAAGGRERNGGVRQYNRSKVPRLRWTPDLHHCFVHAIHKLGGQDKATPKRVLQLMGVGGLTISHVKSHLQMYRNMRNDLAMQGTGYRCINRWIRSTRMEVVWKFGLICSSVIMMSVMSPASAATPQSLERSHCFTSN</sequence>